<proteinExistence type="predicted"/>
<dbReference type="EMBL" id="LVYD01000047">
    <property type="protein sequence ID" value="OQP63060.1"/>
    <property type="molecule type" value="Genomic_DNA"/>
</dbReference>
<reference evidence="2 3" key="1">
    <citation type="submission" date="2016-03" db="EMBL/GenBank/DDBJ databases">
        <title>Niastella vici sp. nov., isolated from farmland soil.</title>
        <authorList>
            <person name="Chen L."/>
            <person name="Wang D."/>
            <person name="Yang S."/>
            <person name="Wang G."/>
        </authorList>
    </citation>
    <scope>NUCLEOTIDE SEQUENCE [LARGE SCALE GENOMIC DNA]</scope>
    <source>
        <strain evidence="2 3">DJ57</strain>
    </source>
</reference>
<protein>
    <submittedName>
        <fullName evidence="2">Uncharacterized protein</fullName>
    </submittedName>
</protein>
<sequence length="61" mass="6753">MQKDGFVARQKRPITGPKSGKNELKTGFSVKKSLPAAHLRHVKKGWASWALPYKTLADSGF</sequence>
<evidence type="ECO:0000313" key="2">
    <source>
        <dbReference type="EMBL" id="OQP63060.1"/>
    </source>
</evidence>
<organism evidence="2 3">
    <name type="scientific">Niastella vici</name>
    <dbReference type="NCBI Taxonomy" id="1703345"/>
    <lineage>
        <taxon>Bacteria</taxon>
        <taxon>Pseudomonadati</taxon>
        <taxon>Bacteroidota</taxon>
        <taxon>Chitinophagia</taxon>
        <taxon>Chitinophagales</taxon>
        <taxon>Chitinophagaceae</taxon>
        <taxon>Niastella</taxon>
    </lineage>
</organism>
<evidence type="ECO:0000313" key="3">
    <source>
        <dbReference type="Proteomes" id="UP000192796"/>
    </source>
</evidence>
<dbReference type="RefSeq" id="WP_081148070.1">
    <property type="nucleotide sequence ID" value="NZ_LVYD01000047.1"/>
</dbReference>
<dbReference type="Proteomes" id="UP000192796">
    <property type="component" value="Unassembled WGS sequence"/>
</dbReference>
<accession>A0A1V9FXK8</accession>
<keyword evidence="3" id="KW-1185">Reference proteome</keyword>
<comment type="caution">
    <text evidence="2">The sequence shown here is derived from an EMBL/GenBank/DDBJ whole genome shotgun (WGS) entry which is preliminary data.</text>
</comment>
<dbReference type="AlphaFoldDB" id="A0A1V9FXK8"/>
<evidence type="ECO:0000256" key="1">
    <source>
        <dbReference type="SAM" id="MobiDB-lite"/>
    </source>
</evidence>
<gene>
    <name evidence="2" type="ORF">A3860_03550</name>
</gene>
<feature type="region of interest" description="Disordered" evidence="1">
    <location>
        <begin position="1"/>
        <end position="25"/>
    </location>
</feature>
<name>A0A1V9FXK8_9BACT</name>